<feature type="compositionally biased region" description="Low complexity" evidence="2">
    <location>
        <begin position="287"/>
        <end position="307"/>
    </location>
</feature>
<name>A0A084R2Q6_STAC4</name>
<accession>A0A084R2Q6</accession>
<dbReference type="GO" id="GO:0008270">
    <property type="term" value="F:zinc ion binding"/>
    <property type="evidence" value="ECO:0007669"/>
    <property type="project" value="UniProtKB-KW"/>
</dbReference>
<dbReference type="InParanoid" id="A0A084R2Q6"/>
<keyword evidence="5" id="KW-1185">Reference proteome</keyword>
<keyword evidence="1" id="KW-0862">Zinc</keyword>
<evidence type="ECO:0000313" key="5">
    <source>
        <dbReference type="Proteomes" id="UP000028524"/>
    </source>
</evidence>
<feature type="region of interest" description="Disordered" evidence="2">
    <location>
        <begin position="287"/>
        <end position="310"/>
    </location>
</feature>
<dbReference type="AlphaFoldDB" id="A0A084R2Q6"/>
<dbReference type="InterPro" id="IPR007527">
    <property type="entry name" value="Znf_SWIM"/>
</dbReference>
<dbReference type="PROSITE" id="PS50966">
    <property type="entry name" value="ZF_SWIM"/>
    <property type="match status" value="1"/>
</dbReference>
<proteinExistence type="predicted"/>
<evidence type="ECO:0000256" key="1">
    <source>
        <dbReference type="PROSITE-ProRule" id="PRU00325"/>
    </source>
</evidence>
<evidence type="ECO:0000256" key="2">
    <source>
        <dbReference type="SAM" id="MobiDB-lite"/>
    </source>
</evidence>
<dbReference type="OMA" id="MLLDNHH"/>
<feature type="region of interest" description="Disordered" evidence="2">
    <location>
        <begin position="445"/>
        <end position="464"/>
    </location>
</feature>
<protein>
    <recommendedName>
        <fullName evidence="3">SWIM-type domain-containing protein</fullName>
    </recommendedName>
</protein>
<dbReference type="STRING" id="1283841.A0A084R2Q6"/>
<keyword evidence="1" id="KW-0863">Zinc-finger</keyword>
<feature type="region of interest" description="Disordered" evidence="2">
    <location>
        <begin position="1"/>
        <end position="49"/>
    </location>
</feature>
<keyword evidence="1" id="KW-0479">Metal-binding</keyword>
<dbReference type="HOGENOM" id="CLU_029638_0_0_1"/>
<dbReference type="EMBL" id="KL659196">
    <property type="protein sequence ID" value="KFA70491.1"/>
    <property type="molecule type" value="Genomic_DNA"/>
</dbReference>
<reference evidence="4 5" key="1">
    <citation type="journal article" date="2014" name="BMC Genomics">
        <title>Comparative genome sequencing reveals chemotype-specific gene clusters in the toxigenic black mold Stachybotrys.</title>
        <authorList>
            <person name="Semeiks J."/>
            <person name="Borek D."/>
            <person name="Otwinowski Z."/>
            <person name="Grishin N.V."/>
        </authorList>
    </citation>
    <scope>NUCLEOTIDE SEQUENCE [LARGE SCALE GENOMIC DNA]</scope>
    <source>
        <strain evidence="4 5">IBT 40285</strain>
    </source>
</reference>
<dbReference type="Proteomes" id="UP000028524">
    <property type="component" value="Unassembled WGS sequence"/>
</dbReference>
<feature type="domain" description="SWIM-type" evidence="3">
    <location>
        <begin position="101"/>
        <end position="138"/>
    </location>
</feature>
<organism evidence="4 5">
    <name type="scientific">Stachybotrys chlorohalonatus (strain IBT 40285)</name>
    <dbReference type="NCBI Taxonomy" id="1283841"/>
    <lineage>
        <taxon>Eukaryota</taxon>
        <taxon>Fungi</taxon>
        <taxon>Dikarya</taxon>
        <taxon>Ascomycota</taxon>
        <taxon>Pezizomycotina</taxon>
        <taxon>Sordariomycetes</taxon>
        <taxon>Hypocreomycetidae</taxon>
        <taxon>Hypocreales</taxon>
        <taxon>Stachybotryaceae</taxon>
        <taxon>Stachybotrys</taxon>
    </lineage>
</organism>
<evidence type="ECO:0000313" key="4">
    <source>
        <dbReference type="EMBL" id="KFA70491.1"/>
    </source>
</evidence>
<evidence type="ECO:0000259" key="3">
    <source>
        <dbReference type="PROSITE" id="PS50966"/>
    </source>
</evidence>
<gene>
    <name evidence="4" type="ORF">S40285_00636</name>
</gene>
<dbReference type="OrthoDB" id="5387895at2759"/>
<sequence length="464" mass="52187">MAPTTRSMAHQRPPTSPDRHDDSDSSSDPDSDSGNSAFEDDDSDTVRSPTKLTYSLDKLSENFKTTVRDTFNDPPKIALQRCRRINDTYAFQMTELVTRSIRIRAPSSSDASSRFSCSCRQDGNEPCTHLVWLLDQILEQTLYKREHHESLTMTASGFAEEMGDPFDSVANYHLDVLADGLHCQLVDPEADSDDNLDTQRILEARELLSAVYHVPPEEYRSDVFTSPRMGKKILKRNDLDYTVFRMLLDNHHFFQYFLSVSRSSDPINDPFRKLSQRVDHVMRDLDSYSADPAHSSSPSSSVVSQPSTGGLAESPRNVAWAATHLVGCVQLIRSSIYNRERPLELRESVSAARALVHILSVVVSRNRDAHPGATRQDRNLYLRLIGDSSDDFVLRELSLLPEAASQFRHSLEEILDQLGVYGASASYIDKFRNLLARLRTSTAGTSLKRPVQGETTGRGTKRMK</sequence>